<dbReference type="Pfam" id="PF03451">
    <property type="entry name" value="HELP"/>
    <property type="match status" value="1"/>
</dbReference>
<feature type="compositionally biased region" description="Basic and acidic residues" evidence="1">
    <location>
        <begin position="440"/>
        <end position="474"/>
    </location>
</feature>
<reference evidence="4" key="1">
    <citation type="submission" date="2016-11" db="UniProtKB">
        <authorList>
            <consortium name="WormBaseParasite"/>
        </authorList>
    </citation>
    <scope>IDENTIFICATION</scope>
</reference>
<dbReference type="InterPro" id="IPR015943">
    <property type="entry name" value="WD40/YVTN_repeat-like_dom_sf"/>
</dbReference>
<evidence type="ECO:0000313" key="3">
    <source>
        <dbReference type="Proteomes" id="UP000095280"/>
    </source>
</evidence>
<evidence type="ECO:0000313" key="4">
    <source>
        <dbReference type="WBParaSite" id="maker-uti_cns_0011863-snap-gene-0.2-mRNA-1"/>
    </source>
</evidence>
<feature type="region of interest" description="Disordered" evidence="1">
    <location>
        <begin position="437"/>
        <end position="474"/>
    </location>
</feature>
<dbReference type="InterPro" id="IPR055310">
    <property type="entry name" value="CEP112"/>
</dbReference>
<organism evidence="3 4">
    <name type="scientific">Macrostomum lignano</name>
    <dbReference type="NCBI Taxonomy" id="282301"/>
    <lineage>
        <taxon>Eukaryota</taxon>
        <taxon>Metazoa</taxon>
        <taxon>Spiralia</taxon>
        <taxon>Lophotrochozoa</taxon>
        <taxon>Platyhelminthes</taxon>
        <taxon>Rhabditophora</taxon>
        <taxon>Macrostomorpha</taxon>
        <taxon>Macrostomida</taxon>
        <taxon>Macrostomidae</taxon>
        <taxon>Macrostomum</taxon>
    </lineage>
</organism>
<dbReference type="PANTHER" id="PTHR18871">
    <property type="entry name" value="CENTROSOMAL PROTEIN OF 112 KDA"/>
    <property type="match status" value="1"/>
</dbReference>
<evidence type="ECO:0000256" key="1">
    <source>
        <dbReference type="SAM" id="MobiDB-lite"/>
    </source>
</evidence>
<feature type="region of interest" description="Disordered" evidence="1">
    <location>
        <begin position="182"/>
        <end position="227"/>
    </location>
</feature>
<sequence length="1335" mass="146079">HLRLPQCGQQIGSSTMEADDAAILARRCDASFDQCVEDLKPFILCLATRQEKQLCSDWVRRLCELRADSLSEKQHRNAYADSLFAMLREGRLAAPFNAGPPESPGLPSTMPPAVASAAGSAAAVSDYWWQASPASSSYKIASQEHQKMTSSPHFSTMSASSQPIASFPSMTSSEAIMSFSTVTPSKTELPSRRAAATNGIDYGEAGRSKPSRQASGSDDSAATAAMERARAEAADYRSRLAASQRRCDELSAELTDLAERCEREAADAAASAELRIREAQLLGERRVQQLESEKESLVARQRQQLQSVIDETRQSLQEAESRHAEQVAELQQSLASLREELSGTSEAAAEAAATAAAERRSLEARLERSETERQRLETEYQQCLAEHESELGALRSKHDAALAFARQEARLEAERSAELLADQRDQLADLRRALSASESARQREAKEAEARLEAERAAERERVEARQSEAGKHAAEELARQAEIRCRLEEALAEAERRAERATAEAAHSAEAAAAEMRRQCERQLGDLRRRAEAADADLAAAGQLRERQAQEFAARLEAARAEAEERLRQSEADAKRRAAEARSEWDRTARRLREEAQTAAKAAKERLAAAEAAAAKRSEEAAQEAAGLRREVKRLKAELLSERQARQQQLLELGLLRQEETARLQRQMEQQASEARAEVEAERVRLSREASEAAERALRATDARLAELEADWRRRADQAGAALAEARAESDELRAERRRLLAALASGAEAAESALNAERERSEQRRRRLAEKLGARLEAERRARRQAEERLAESQLASERALLETEAEHQRQLQGLLPAQLQQQLEATIASLREQISLQLAILTAAIMQKQPRQRQKGREVCNFGLSNEGSPPQRMKRIGSWAAHSNCADASDGGPQSEPLQRQLTRLLESVSRLKLRAFVSALSAASTAEGALPCKDLHRLANEHQMPLSERLLDRLAAACAADVVGIDQTDSRAHLNDSQASLSSAATGWVDSDAATFRLVSAHADTRRESVQVSTGAGLLESSESTTAASSELTRRVVEQLTLHRRYVDLDIIRRDLRKRTTVGAACCQSVLDVCARYDNPVYGSVLAAVLHQCKDSATGAVRWQKFMKFLQQAQQAYFEAHPEAPRQESAKTVSAAINASLQSLSGTSSAASSATWSTVTLASTESGDEVVENGKDNRKDGLRGQSPAKKSIGINGSRSSFAAASGIEAVPTPAVAHLGGGSKNQLAIPHQQHPAAQLTPSPIQHPTAMAIRQLEIKCRFGERLITCPDDIQWTDGATTEVQPEPVDRLELDWVYGYRGNDCRKNLASLPSTGELVYPTGPAGRTAQLLT</sequence>
<feature type="compositionally biased region" description="Basic and acidic residues" evidence="1">
    <location>
        <begin position="1177"/>
        <end position="1187"/>
    </location>
</feature>
<keyword evidence="3" id="KW-1185">Reference proteome</keyword>
<dbReference type="PANTHER" id="PTHR18871:SF2">
    <property type="entry name" value="CENTROSOMAL PROTEIN OF 112 KDA"/>
    <property type="match status" value="1"/>
</dbReference>
<accession>A0A1I8IEK1</accession>
<dbReference type="Gene3D" id="2.130.10.10">
    <property type="entry name" value="YVTN repeat-like/Quinoprotein amine dehydrogenase"/>
    <property type="match status" value="2"/>
</dbReference>
<dbReference type="WBParaSite" id="maker-uti_cns_0011863-snap-gene-0.2-mRNA-1">
    <property type="protein sequence ID" value="maker-uti_cns_0011863-snap-gene-0.2-mRNA-1"/>
    <property type="gene ID" value="maker-uti_cns_0011863-snap-gene-0.2"/>
</dbReference>
<protein>
    <submittedName>
        <fullName evidence="4">DUF4485 domain-containing protein</fullName>
    </submittedName>
</protein>
<proteinExistence type="predicted"/>
<feature type="compositionally biased region" description="Low complexity" evidence="1">
    <location>
        <begin position="214"/>
        <end position="226"/>
    </location>
</feature>
<feature type="domain" description="DUF4485" evidence="2">
    <location>
        <begin position="29"/>
        <end position="104"/>
    </location>
</feature>
<dbReference type="InterPro" id="IPR027831">
    <property type="entry name" value="DUF4485"/>
</dbReference>
<evidence type="ECO:0000259" key="2">
    <source>
        <dbReference type="Pfam" id="PF14846"/>
    </source>
</evidence>
<feature type="region of interest" description="Disordered" evidence="1">
    <location>
        <begin position="567"/>
        <end position="590"/>
    </location>
</feature>
<dbReference type="Pfam" id="PF14846">
    <property type="entry name" value="DUF4485"/>
    <property type="match status" value="1"/>
</dbReference>
<dbReference type="Proteomes" id="UP000095280">
    <property type="component" value="Unplaced"/>
</dbReference>
<feature type="region of interest" description="Disordered" evidence="1">
    <location>
        <begin position="1167"/>
        <end position="1200"/>
    </location>
</feature>
<name>A0A1I8IEK1_9PLAT</name>
<dbReference type="InterPro" id="IPR005108">
    <property type="entry name" value="HELP"/>
</dbReference>